<dbReference type="GO" id="GO:0009279">
    <property type="term" value="C:cell outer membrane"/>
    <property type="evidence" value="ECO:0007669"/>
    <property type="project" value="UniProtKB-SubCell"/>
</dbReference>
<feature type="domain" description="TonB-dependent receptor plug" evidence="5">
    <location>
        <begin position="129"/>
        <end position="217"/>
    </location>
</feature>
<feature type="signal peptide" evidence="4">
    <location>
        <begin position="1"/>
        <end position="22"/>
    </location>
</feature>
<dbReference type="InterPro" id="IPR037066">
    <property type="entry name" value="Plug_dom_sf"/>
</dbReference>
<dbReference type="InterPro" id="IPR036942">
    <property type="entry name" value="Beta-barrel_TonB_sf"/>
</dbReference>
<evidence type="ECO:0000256" key="1">
    <source>
        <dbReference type="ARBA" id="ARBA00004442"/>
    </source>
</evidence>
<keyword evidence="8" id="KW-1185">Reference proteome</keyword>
<keyword evidence="2" id="KW-0472">Membrane</keyword>
<dbReference type="Gene3D" id="2.170.130.10">
    <property type="entry name" value="TonB-dependent receptor, plug domain"/>
    <property type="match status" value="1"/>
</dbReference>
<dbReference type="InterPro" id="IPR008969">
    <property type="entry name" value="CarboxyPept-like_regulatory"/>
</dbReference>
<evidence type="ECO:0000313" key="7">
    <source>
        <dbReference type="EMBL" id="AXE16738.1"/>
    </source>
</evidence>
<evidence type="ECO:0000256" key="2">
    <source>
        <dbReference type="ARBA" id="ARBA00023136"/>
    </source>
</evidence>
<dbReference type="InterPro" id="IPR012910">
    <property type="entry name" value="Plug_dom"/>
</dbReference>
<feature type="chain" id="PRO_5016724279" evidence="4">
    <location>
        <begin position="23"/>
        <end position="801"/>
    </location>
</feature>
<evidence type="ECO:0000256" key="3">
    <source>
        <dbReference type="ARBA" id="ARBA00023237"/>
    </source>
</evidence>
<dbReference type="Pfam" id="PF07715">
    <property type="entry name" value="Plug"/>
    <property type="match status" value="1"/>
</dbReference>
<dbReference type="RefSeq" id="WP_114065525.1">
    <property type="nucleotide sequence ID" value="NZ_CP030850.1"/>
</dbReference>
<dbReference type="PANTHER" id="PTHR40980">
    <property type="entry name" value="PLUG DOMAIN-CONTAINING PROTEIN"/>
    <property type="match status" value="1"/>
</dbReference>
<reference evidence="7 8" key="1">
    <citation type="submission" date="2018-07" db="EMBL/GenBank/DDBJ databases">
        <title>Genome sequencing of Runella.</title>
        <authorList>
            <person name="Baek M.-G."/>
            <person name="Yi H."/>
        </authorList>
    </citation>
    <scope>NUCLEOTIDE SEQUENCE [LARGE SCALE GENOMIC DNA]</scope>
    <source>
        <strain evidence="7 8">HYN0085</strain>
    </source>
</reference>
<organism evidence="7 8">
    <name type="scientific">Runella rosea</name>
    <dbReference type="NCBI Taxonomy" id="2259595"/>
    <lineage>
        <taxon>Bacteria</taxon>
        <taxon>Pseudomonadati</taxon>
        <taxon>Bacteroidota</taxon>
        <taxon>Cytophagia</taxon>
        <taxon>Cytophagales</taxon>
        <taxon>Spirosomataceae</taxon>
        <taxon>Runella</taxon>
    </lineage>
</organism>
<dbReference type="Proteomes" id="UP000251993">
    <property type="component" value="Chromosome"/>
</dbReference>
<evidence type="ECO:0000259" key="6">
    <source>
        <dbReference type="Pfam" id="PF14905"/>
    </source>
</evidence>
<dbReference type="SUPFAM" id="SSF56935">
    <property type="entry name" value="Porins"/>
    <property type="match status" value="1"/>
</dbReference>
<dbReference type="InterPro" id="IPR041700">
    <property type="entry name" value="OMP_b-brl_3"/>
</dbReference>
<keyword evidence="3" id="KW-0998">Cell outer membrane</keyword>
<dbReference type="OrthoDB" id="905812at2"/>
<dbReference type="Gene3D" id="2.40.170.20">
    <property type="entry name" value="TonB-dependent receptor, beta-barrel domain"/>
    <property type="match status" value="1"/>
</dbReference>
<evidence type="ECO:0000259" key="5">
    <source>
        <dbReference type="Pfam" id="PF07715"/>
    </source>
</evidence>
<dbReference type="KEGG" id="run:DR864_02825"/>
<evidence type="ECO:0000256" key="4">
    <source>
        <dbReference type="SAM" id="SignalP"/>
    </source>
</evidence>
<sequence length="801" mass="90759">MKLLHRHFIFFICFVLTQSTFAQSLTIRLTDTSNSPVIGATLRLIERADSTKRLFNVTDTSGLAKFNIKYEKQYRLEATSIGFQTLQKNLSPTPNTAVFTFVMEADKRTLNEVVVTAPKPLMIQEDDKTVVDPEPIAATSTNAMEIMEKIPGLFVDQDGNIYLNSTTPATILINGREQKMSTADIASMLKNLPPNSIAKIEILRTPSAKFDASGSGGMVNVILKKGVKIGITGSVNVGMNQGRYGNQFVSGTLNNNVGNRTTYLTLNYNRRNTYDQVQTDRPFSADSLLSQRSFTTTPSQTYYSGFGFGFTPSKKWEINFDDRISYNSYESFADNHNQISRISEPILVTENTNTLRNNTQTFGFNQDISAKYKLDTIGSELTADVTYGFSKYEGTQVFSTAYLKPAKAAIGGDGTIGNRRHSFSARTDLKFQLPQKLVVEAGLKTAIQRFTNESEYFSVSGSSRRPDTFRTRTFEYDENISAAYVQASKTIDAFVIKVGTRLESTVMNGQQRVPSDTSFQLRRVDLFPYVFLSRRVAKIAGYEMRGYLVYRRSITRPVYEYLNPFPRYLDQYLYETGNPTLRPQFTQNIEANISVQDRPIFAIGRNYTSDIFTNVVYQDVKNPSLAYRTYDNLGKNQETYFRLMGAIPPGGKYFFVVGTQYNHNKYDGLYEGRPLTFQRGSWSIFTFHQLKIDPRSTLSLNGYLRMKGQLQFYELSNFGALNINVNRRFLDRKLTVTLSANDVFFTSNNQFTLKQGSVSASGIRQSDTRRFGCTVVYNFGIRKKEEKTNMMNFESLEKSVN</sequence>
<keyword evidence="4" id="KW-0732">Signal</keyword>
<name>A0A344TDL7_9BACT</name>
<gene>
    <name evidence="7" type="ORF">DR864_02825</name>
</gene>
<dbReference type="SUPFAM" id="SSF49464">
    <property type="entry name" value="Carboxypeptidase regulatory domain-like"/>
    <property type="match status" value="1"/>
</dbReference>
<dbReference type="EMBL" id="CP030850">
    <property type="protein sequence ID" value="AXE16738.1"/>
    <property type="molecule type" value="Genomic_DNA"/>
</dbReference>
<dbReference type="AlphaFoldDB" id="A0A344TDL7"/>
<accession>A0A344TDL7</accession>
<evidence type="ECO:0000313" key="8">
    <source>
        <dbReference type="Proteomes" id="UP000251993"/>
    </source>
</evidence>
<feature type="domain" description="Outer membrane protein beta-barrel" evidence="6">
    <location>
        <begin position="373"/>
        <end position="777"/>
    </location>
</feature>
<proteinExistence type="predicted"/>
<dbReference type="Pfam" id="PF14905">
    <property type="entry name" value="OMP_b-brl_3"/>
    <property type="match status" value="1"/>
</dbReference>
<dbReference type="PANTHER" id="PTHR40980:SF3">
    <property type="entry name" value="TONB-DEPENDENT RECEPTOR-LIKE BETA-BARREL DOMAIN-CONTAINING PROTEIN"/>
    <property type="match status" value="1"/>
</dbReference>
<comment type="subcellular location">
    <subcellularLocation>
        <location evidence="1">Cell outer membrane</location>
    </subcellularLocation>
</comment>
<protein>
    <submittedName>
        <fullName evidence="7">TonB-dependent receptor</fullName>
    </submittedName>
</protein>
<keyword evidence="7" id="KW-0675">Receptor</keyword>